<feature type="chain" id="PRO_5045541335" evidence="4">
    <location>
        <begin position="22"/>
        <end position="919"/>
    </location>
</feature>
<accession>A0ABX8J1E4</accession>
<dbReference type="InterPro" id="IPR003715">
    <property type="entry name" value="Poly_export_N"/>
</dbReference>
<keyword evidence="8" id="KW-1185">Reference proteome</keyword>
<dbReference type="Pfam" id="PF02563">
    <property type="entry name" value="Poly_export"/>
    <property type="match status" value="1"/>
</dbReference>
<feature type="domain" description="Soluble ligand binding" evidence="6">
    <location>
        <begin position="304"/>
        <end position="353"/>
    </location>
</feature>
<evidence type="ECO:0000259" key="6">
    <source>
        <dbReference type="Pfam" id="PF10531"/>
    </source>
</evidence>
<feature type="domain" description="Soluble ligand binding" evidence="6">
    <location>
        <begin position="388"/>
        <end position="437"/>
    </location>
</feature>
<proteinExistence type="predicted"/>
<dbReference type="InterPro" id="IPR019554">
    <property type="entry name" value="Soluble_ligand-bd"/>
</dbReference>
<evidence type="ECO:0000259" key="5">
    <source>
        <dbReference type="Pfam" id="PF02563"/>
    </source>
</evidence>
<feature type="domain" description="Soluble ligand binding" evidence="6">
    <location>
        <begin position="665"/>
        <end position="709"/>
    </location>
</feature>
<feature type="signal peptide" evidence="4">
    <location>
        <begin position="1"/>
        <end position="21"/>
    </location>
</feature>
<keyword evidence="2" id="KW-0175">Coiled coil</keyword>
<evidence type="ECO:0000313" key="8">
    <source>
        <dbReference type="Proteomes" id="UP000683557"/>
    </source>
</evidence>
<feature type="domain" description="Soluble ligand binding" evidence="6">
    <location>
        <begin position="570"/>
        <end position="623"/>
    </location>
</feature>
<evidence type="ECO:0000256" key="4">
    <source>
        <dbReference type="SAM" id="SignalP"/>
    </source>
</evidence>
<evidence type="ECO:0000313" key="7">
    <source>
        <dbReference type="EMBL" id="QWV91970.1"/>
    </source>
</evidence>
<dbReference type="Pfam" id="PF10531">
    <property type="entry name" value="SLBB"/>
    <property type="match status" value="4"/>
</dbReference>
<feature type="domain" description="Polysaccharide export protein N-terminal" evidence="5">
    <location>
        <begin position="223"/>
        <end position="297"/>
    </location>
</feature>
<evidence type="ECO:0000256" key="1">
    <source>
        <dbReference type="ARBA" id="ARBA00022729"/>
    </source>
</evidence>
<feature type="compositionally biased region" description="Basic residues" evidence="3">
    <location>
        <begin position="153"/>
        <end position="168"/>
    </location>
</feature>
<dbReference type="Proteomes" id="UP000683557">
    <property type="component" value="Chromosome"/>
</dbReference>
<feature type="coiled-coil region" evidence="2">
    <location>
        <begin position="717"/>
        <end position="744"/>
    </location>
</feature>
<name>A0ABX8J1E4_9BACT</name>
<dbReference type="RefSeq" id="WP_216798796.1">
    <property type="nucleotide sequence ID" value="NZ_CP076723.1"/>
</dbReference>
<sequence>MKRILFLVVSLTLLSVATAFSASITEDSSGYTSPAAVKEDDASPEISSDYFTKSEDADGDSQGTVRNDDQSSYRRTAPVREAGSDSDAVEAAPAKGTQEQSDDVTEMRGREERDFFDPSTGKEERQMQDGKWSKERQTLEEKDKKDKTDKKEKKDKKKTVKAPAKKRTPQAVEPSALEKAMGENPVTVDKSKAQPYGWDQLTQFGYSFFKRGKDTFAAQTDVPVGPDYLVGPGDRLIVTLWGSVNGSYKLEVNRSGEIVLPKVGAVKVAGVTFGELPALLRGSVARIYKDFQLNVNLDKLRLIKVYVVGEVASPGDYNVSSLSTVISALSAAGGPTKNGSLRNIQINRNGKVMETVDLYDFFLKGDKGKDIRLQPGDTILVPVIGRVAGIVGNVRRPGIYELKGESTLKDVFALGGGANPTGYLQRVQLYRVEAHDKKVVKDFNLDLSGPAAEQQISGIKMQDMDLVNVLPIDSVLRGYVRLEGHVLRPGDYALKPGMKVSSLLQGDNLLPQYHGGAGQIIRLYPPDLHPEIVYFDVTGALKGDPAQDVELKEFDRVKIFSREQMEETPVVKVSGEVQRPGQVRYLDNMTVRDLLMQVGNVKLSAYLGSAEITRIKRDGGSVTSYSLTVNLEQALKGGEENIKLEPFDELTVRRIPNWAEATERYVTLKGEVMFPGTYPIYKGERLSSVIARAGGFTDLAYLKGVRFTRENVRKLQQQRMDEALDRAQDQIIKLQSNVSQTAASAEEVASSKTTLDNLMRSIEILKAKKAEGRVLMEITSLRDLKGGMYDLELQGGDQLTVPSDPGGINVIGDVYNQSTVVTQRGRDIDWYIKQVGGPTGDADMDGIYVVKVDGSVISQANSSKFMFYNSFWGKKLDSGDTIIVPRQYEKTAWLRGAKDIASVIGNIAVTAGVLVAAGL</sequence>
<evidence type="ECO:0000256" key="2">
    <source>
        <dbReference type="SAM" id="Coils"/>
    </source>
</evidence>
<gene>
    <name evidence="7" type="ORF">KP004_12120</name>
</gene>
<dbReference type="InterPro" id="IPR049712">
    <property type="entry name" value="Poly_export"/>
</dbReference>
<reference evidence="7 8" key="1">
    <citation type="submission" date="2021-06" db="EMBL/GenBank/DDBJ databases">
        <title>Gemonas diversity in paddy soil.</title>
        <authorList>
            <person name="Liu G."/>
        </authorList>
    </citation>
    <scope>NUCLEOTIDE SEQUENCE [LARGE SCALE GENOMIC DNA]</scope>
    <source>
        <strain evidence="7 8">RG10</strain>
    </source>
</reference>
<organism evidence="7 8">
    <name type="scientific">Geomonas oryzisoli</name>
    <dbReference type="NCBI Taxonomy" id="2847992"/>
    <lineage>
        <taxon>Bacteria</taxon>
        <taxon>Pseudomonadati</taxon>
        <taxon>Thermodesulfobacteriota</taxon>
        <taxon>Desulfuromonadia</taxon>
        <taxon>Geobacterales</taxon>
        <taxon>Geobacteraceae</taxon>
        <taxon>Geomonas</taxon>
    </lineage>
</organism>
<evidence type="ECO:0000256" key="3">
    <source>
        <dbReference type="SAM" id="MobiDB-lite"/>
    </source>
</evidence>
<feature type="compositionally biased region" description="Basic and acidic residues" evidence="3">
    <location>
        <begin position="105"/>
        <end position="152"/>
    </location>
</feature>
<protein>
    <submittedName>
        <fullName evidence="7">SLBB domain-containing protein</fullName>
    </submittedName>
</protein>
<dbReference type="EMBL" id="CP076723">
    <property type="protein sequence ID" value="QWV91970.1"/>
    <property type="molecule type" value="Genomic_DNA"/>
</dbReference>
<feature type="region of interest" description="Disordered" evidence="3">
    <location>
        <begin position="25"/>
        <end position="176"/>
    </location>
</feature>
<keyword evidence="1 4" id="KW-0732">Signal</keyword>
<dbReference type="PANTHER" id="PTHR33619:SF3">
    <property type="entry name" value="POLYSACCHARIDE EXPORT PROTEIN GFCE-RELATED"/>
    <property type="match status" value="1"/>
</dbReference>
<dbReference type="PANTHER" id="PTHR33619">
    <property type="entry name" value="POLYSACCHARIDE EXPORT PROTEIN GFCE-RELATED"/>
    <property type="match status" value="1"/>
</dbReference>